<dbReference type="EMBL" id="RCHS01003748">
    <property type="protein sequence ID" value="RMX39932.1"/>
    <property type="molecule type" value="Genomic_DNA"/>
</dbReference>
<keyword evidence="3" id="KW-1185">Reference proteome</keyword>
<evidence type="ECO:0000313" key="2">
    <source>
        <dbReference type="EMBL" id="RMX39932.1"/>
    </source>
</evidence>
<feature type="non-terminal residue" evidence="2">
    <location>
        <position position="394"/>
    </location>
</feature>
<evidence type="ECO:0000313" key="3">
    <source>
        <dbReference type="Proteomes" id="UP000275408"/>
    </source>
</evidence>
<name>A0A3M6TEX7_POCDA</name>
<dbReference type="STRING" id="46731.A0A3M6TEX7"/>
<gene>
    <name evidence="2" type="ORF">pdam_00024205</name>
</gene>
<sequence length="394" mass="45297">MAADAQQFELTEIPNKMTQLCKIPFEGWNHLLSPASITTTTVANLGSNRQANISSPERPSYNISSEALEELCAFSFTWDKIAEILGVSRWTVLRREEKFGLQEMREFSNTTDQELDELARNHISNHGATSGQGYIARYIKSFGLRVQCRRIRESMTWVDPKNTAIRWGAQVLRRTYQVPWPNSFWHLDGHHSLIRWKLVIHGCIDGFSQRIKFLKCSSNNLAQTVLDLFLDAVNKDGNRWPSQIQVDKGVENVLVCDTMIEARGEGRGSFIAGPLTHNQRIEKLWRDVYRCICHQYYYIFYAMESTGLFNIDDPLRLFTLQLIFLPRVNKALREFLEGFNHHKFEHIELLESYVLASVDPLADSNDMGVDLFCKALSNASKSTRNLCKLTLKSH</sequence>
<reference evidence="2 3" key="1">
    <citation type="journal article" date="2018" name="Sci. Rep.">
        <title>Comparative analysis of the Pocillopora damicornis genome highlights role of immune system in coral evolution.</title>
        <authorList>
            <person name="Cunning R."/>
            <person name="Bay R.A."/>
            <person name="Gillette P."/>
            <person name="Baker A.C."/>
            <person name="Traylor-Knowles N."/>
        </authorList>
    </citation>
    <scope>NUCLEOTIDE SEQUENCE [LARGE SCALE GENOMIC DNA]</scope>
    <source>
        <strain evidence="2">RSMAS</strain>
        <tissue evidence="2">Whole animal</tissue>
    </source>
</reference>
<accession>A0A3M6TEX7</accession>
<evidence type="ECO:0000259" key="1">
    <source>
        <dbReference type="Pfam" id="PF24764"/>
    </source>
</evidence>
<dbReference type="PANTHER" id="PTHR46791:SF5">
    <property type="entry name" value="CLR5 DOMAIN-CONTAINING PROTEIN-RELATED"/>
    <property type="match status" value="1"/>
</dbReference>
<comment type="caution">
    <text evidence="2">The sequence shown here is derived from an EMBL/GenBank/DDBJ whole genome shotgun (WGS) entry which is preliminary data.</text>
</comment>
<dbReference type="Proteomes" id="UP000275408">
    <property type="component" value="Unassembled WGS sequence"/>
</dbReference>
<dbReference type="InterPro" id="IPR058913">
    <property type="entry name" value="Integrase_dom_put"/>
</dbReference>
<dbReference type="Pfam" id="PF24764">
    <property type="entry name" value="rva_4"/>
    <property type="match status" value="1"/>
</dbReference>
<proteinExistence type="predicted"/>
<dbReference type="AlphaFoldDB" id="A0A3M6TEX7"/>
<feature type="domain" description="Integrase core" evidence="1">
    <location>
        <begin position="176"/>
        <end position="344"/>
    </location>
</feature>
<organism evidence="2 3">
    <name type="scientific">Pocillopora damicornis</name>
    <name type="common">Cauliflower coral</name>
    <name type="synonym">Millepora damicornis</name>
    <dbReference type="NCBI Taxonomy" id="46731"/>
    <lineage>
        <taxon>Eukaryota</taxon>
        <taxon>Metazoa</taxon>
        <taxon>Cnidaria</taxon>
        <taxon>Anthozoa</taxon>
        <taxon>Hexacorallia</taxon>
        <taxon>Scleractinia</taxon>
        <taxon>Astrocoeniina</taxon>
        <taxon>Pocilloporidae</taxon>
        <taxon>Pocillopora</taxon>
    </lineage>
</organism>
<protein>
    <recommendedName>
        <fullName evidence="1">Integrase core domain-containing protein</fullName>
    </recommendedName>
</protein>
<dbReference type="PANTHER" id="PTHR46791">
    <property type="entry name" value="EXPRESSED PROTEIN"/>
    <property type="match status" value="1"/>
</dbReference>